<comment type="caution">
    <text evidence="5">The sequence shown here is derived from an EMBL/GenBank/DDBJ whole genome shotgun (WGS) entry which is preliminary data.</text>
</comment>
<evidence type="ECO:0000256" key="1">
    <source>
        <dbReference type="ARBA" id="ARBA00011947"/>
    </source>
</evidence>
<dbReference type="GO" id="GO:0032259">
    <property type="term" value="P:methylation"/>
    <property type="evidence" value="ECO:0007669"/>
    <property type="project" value="UniProtKB-KW"/>
</dbReference>
<name>A0A0F9HYE9_9ZZZZ</name>
<evidence type="ECO:0000313" key="5">
    <source>
        <dbReference type="EMBL" id="KKM20152.1"/>
    </source>
</evidence>
<dbReference type="InterPro" id="IPR000398">
    <property type="entry name" value="Thymidylate_synthase"/>
</dbReference>
<feature type="non-terminal residue" evidence="5">
    <location>
        <position position="1"/>
    </location>
</feature>
<evidence type="ECO:0000256" key="2">
    <source>
        <dbReference type="ARBA" id="ARBA00022603"/>
    </source>
</evidence>
<dbReference type="Gene3D" id="3.30.572.10">
    <property type="entry name" value="Thymidylate synthase/dCMP hydroxymethylase domain"/>
    <property type="match status" value="1"/>
</dbReference>
<dbReference type="PANTHER" id="PTHR11548">
    <property type="entry name" value="THYMIDYLATE SYNTHASE 1"/>
    <property type="match status" value="1"/>
</dbReference>
<dbReference type="PRINTS" id="PR00108">
    <property type="entry name" value="THYMDSNTHASE"/>
</dbReference>
<dbReference type="GO" id="GO:0004799">
    <property type="term" value="F:thymidylate synthase activity"/>
    <property type="evidence" value="ECO:0007669"/>
    <property type="project" value="UniProtKB-EC"/>
</dbReference>
<protein>
    <recommendedName>
        <fullName evidence="1">thymidylate synthase</fullName>
        <ecNumber evidence="1">2.1.1.45</ecNumber>
    </recommendedName>
</protein>
<evidence type="ECO:0000259" key="4">
    <source>
        <dbReference type="Pfam" id="PF00303"/>
    </source>
</evidence>
<feature type="domain" description="Thymidylate synthase/dCMP hydroxymethylase" evidence="4">
    <location>
        <begin position="9"/>
        <end position="157"/>
    </location>
</feature>
<keyword evidence="2" id="KW-0489">Methyltransferase</keyword>
<dbReference type="InterPro" id="IPR036926">
    <property type="entry name" value="Thymidate_synth/dCMP_Mease_sf"/>
</dbReference>
<evidence type="ECO:0000256" key="3">
    <source>
        <dbReference type="ARBA" id="ARBA00022679"/>
    </source>
</evidence>
<accession>A0A0F9HYE9</accession>
<reference evidence="5" key="1">
    <citation type="journal article" date="2015" name="Nature">
        <title>Complex archaea that bridge the gap between prokaryotes and eukaryotes.</title>
        <authorList>
            <person name="Spang A."/>
            <person name="Saw J.H."/>
            <person name="Jorgensen S.L."/>
            <person name="Zaremba-Niedzwiedzka K."/>
            <person name="Martijn J."/>
            <person name="Lind A.E."/>
            <person name="van Eijk R."/>
            <person name="Schleper C."/>
            <person name="Guy L."/>
            <person name="Ettema T.J."/>
        </authorList>
    </citation>
    <scope>NUCLEOTIDE SEQUENCE</scope>
</reference>
<gene>
    <name evidence="5" type="ORF">LCGC14_1648380</name>
</gene>
<dbReference type="EMBL" id="LAZR01013829">
    <property type="protein sequence ID" value="KKM20152.1"/>
    <property type="molecule type" value="Genomic_DNA"/>
</dbReference>
<sequence>GPKIFGNKKNQESQFNRIISQILNRKSTKHAYLSLSNAKDYKYRDEKFSSPPCTIGLHFYVRENQLNLTTYMRSNDAYLGLPHDLFCFTMLQEVISCRTDIPLGSYTHIATSMHIYKPNFDNVKDYLKEGLQEPIEMPIMKNSDDNLLDHVSHEFDIMQPLENCELMDEYWRDYVLFANKHFNSYNDKEFWKDQFHNETMRRIASNSIGK</sequence>
<dbReference type="InterPro" id="IPR023451">
    <property type="entry name" value="Thymidate_synth/dCMP_Mease_dom"/>
</dbReference>
<organism evidence="5">
    <name type="scientific">marine sediment metagenome</name>
    <dbReference type="NCBI Taxonomy" id="412755"/>
    <lineage>
        <taxon>unclassified sequences</taxon>
        <taxon>metagenomes</taxon>
        <taxon>ecological metagenomes</taxon>
    </lineage>
</organism>
<dbReference type="GO" id="GO:0005829">
    <property type="term" value="C:cytosol"/>
    <property type="evidence" value="ECO:0007669"/>
    <property type="project" value="TreeGrafter"/>
</dbReference>
<dbReference type="InterPro" id="IPR045097">
    <property type="entry name" value="Thymidate_synth/dCMP_Mease"/>
</dbReference>
<dbReference type="PANTHER" id="PTHR11548:SF1">
    <property type="entry name" value="THYMIDYLATE SYNTHASE 1"/>
    <property type="match status" value="1"/>
</dbReference>
<dbReference type="AlphaFoldDB" id="A0A0F9HYE9"/>
<dbReference type="SUPFAM" id="SSF55831">
    <property type="entry name" value="Thymidylate synthase/dCMP hydroxymethylase"/>
    <property type="match status" value="1"/>
</dbReference>
<dbReference type="EC" id="2.1.1.45" evidence="1"/>
<dbReference type="Pfam" id="PF00303">
    <property type="entry name" value="Thymidylat_synt"/>
    <property type="match status" value="1"/>
</dbReference>
<proteinExistence type="predicted"/>
<dbReference type="GO" id="GO:0006231">
    <property type="term" value="P:dTMP biosynthetic process"/>
    <property type="evidence" value="ECO:0007669"/>
    <property type="project" value="InterPro"/>
</dbReference>
<keyword evidence="3" id="KW-0808">Transferase</keyword>